<gene>
    <name evidence="4" type="ORF">BU23DRAFT_555241</name>
</gene>
<dbReference type="InterPro" id="IPR045632">
    <property type="entry name" value="DUF6314"/>
</dbReference>
<evidence type="ECO:0008006" key="6">
    <source>
        <dbReference type="Google" id="ProtNLM"/>
    </source>
</evidence>
<dbReference type="Pfam" id="PF04179">
    <property type="entry name" value="Init_tRNA_PT"/>
    <property type="match status" value="1"/>
</dbReference>
<feature type="domain" description="DUF6314" evidence="3">
    <location>
        <begin position="519"/>
        <end position="678"/>
    </location>
</feature>
<dbReference type="OrthoDB" id="45256at2759"/>
<protein>
    <recommendedName>
        <fullName evidence="6">Initiator tRNA phosphoribosyl transferase</fullName>
    </recommendedName>
</protein>
<evidence type="ECO:0000313" key="5">
    <source>
        <dbReference type="Proteomes" id="UP000800036"/>
    </source>
</evidence>
<dbReference type="EMBL" id="ML976688">
    <property type="protein sequence ID" value="KAF1972206.1"/>
    <property type="molecule type" value="Genomic_DNA"/>
</dbReference>
<dbReference type="AlphaFoldDB" id="A0A6A5VB10"/>
<dbReference type="InterPro" id="IPR007306">
    <property type="entry name" value="Rit1"/>
</dbReference>
<organism evidence="4 5">
    <name type="scientific">Bimuria novae-zelandiae CBS 107.79</name>
    <dbReference type="NCBI Taxonomy" id="1447943"/>
    <lineage>
        <taxon>Eukaryota</taxon>
        <taxon>Fungi</taxon>
        <taxon>Dikarya</taxon>
        <taxon>Ascomycota</taxon>
        <taxon>Pezizomycotina</taxon>
        <taxon>Dothideomycetes</taxon>
        <taxon>Pleosporomycetidae</taxon>
        <taxon>Pleosporales</taxon>
        <taxon>Massarineae</taxon>
        <taxon>Didymosphaeriaceae</taxon>
        <taxon>Bimuria</taxon>
    </lineage>
</organism>
<reference evidence="4" key="1">
    <citation type="journal article" date="2020" name="Stud. Mycol.">
        <title>101 Dothideomycetes genomes: a test case for predicting lifestyles and emergence of pathogens.</title>
        <authorList>
            <person name="Haridas S."/>
            <person name="Albert R."/>
            <person name="Binder M."/>
            <person name="Bloem J."/>
            <person name="Labutti K."/>
            <person name="Salamov A."/>
            <person name="Andreopoulos B."/>
            <person name="Baker S."/>
            <person name="Barry K."/>
            <person name="Bills G."/>
            <person name="Bluhm B."/>
            <person name="Cannon C."/>
            <person name="Castanera R."/>
            <person name="Culley D."/>
            <person name="Daum C."/>
            <person name="Ezra D."/>
            <person name="Gonzalez J."/>
            <person name="Henrissat B."/>
            <person name="Kuo A."/>
            <person name="Liang C."/>
            <person name="Lipzen A."/>
            <person name="Lutzoni F."/>
            <person name="Magnuson J."/>
            <person name="Mondo S."/>
            <person name="Nolan M."/>
            <person name="Ohm R."/>
            <person name="Pangilinan J."/>
            <person name="Park H.-J."/>
            <person name="Ramirez L."/>
            <person name="Alfaro M."/>
            <person name="Sun H."/>
            <person name="Tritt A."/>
            <person name="Yoshinaga Y."/>
            <person name="Zwiers L.-H."/>
            <person name="Turgeon B."/>
            <person name="Goodwin S."/>
            <person name="Spatafora J."/>
            <person name="Crous P."/>
            <person name="Grigoriev I."/>
        </authorList>
    </citation>
    <scope>NUCLEOTIDE SEQUENCE</scope>
    <source>
        <strain evidence="4">CBS 107.79</strain>
    </source>
</reference>
<dbReference type="PANTHER" id="PTHR31811:SF0">
    <property type="entry name" value="TRNA A64-2'-O-RIBOSYLPHOSPHATE TRANSFERASE"/>
    <property type="match status" value="1"/>
</dbReference>
<dbReference type="GO" id="GO:0019988">
    <property type="term" value="P:charged-tRNA amino acid modification"/>
    <property type="evidence" value="ECO:0007669"/>
    <property type="project" value="InterPro"/>
</dbReference>
<feature type="domain" description="Rit1 N-terminal" evidence="2">
    <location>
        <begin position="26"/>
        <end position="282"/>
    </location>
</feature>
<dbReference type="InterPro" id="IPR033449">
    <property type="entry name" value="Rit1_N"/>
</dbReference>
<feature type="domain" description="Rit1 DUSP-like" evidence="1">
    <location>
        <begin position="341"/>
        <end position="459"/>
    </location>
</feature>
<dbReference type="PANTHER" id="PTHR31811">
    <property type="entry name" value="TRNA A64-2'-O-RIBOSYLPHOSPHATE TRANSFERASE"/>
    <property type="match status" value="1"/>
</dbReference>
<evidence type="ECO:0000313" key="4">
    <source>
        <dbReference type="EMBL" id="KAF1972206.1"/>
    </source>
</evidence>
<dbReference type="GO" id="GO:0043399">
    <property type="term" value="F:tRNA adenosine(64)-2'-O-ribosylphosphate transferase activity"/>
    <property type="evidence" value="ECO:0007669"/>
    <property type="project" value="InterPro"/>
</dbReference>
<dbReference type="Pfam" id="PF17184">
    <property type="entry name" value="Rit1_C"/>
    <property type="match status" value="1"/>
</dbReference>
<name>A0A6A5VB10_9PLEO</name>
<sequence>MSRPLNQSDLIFPTQALSISSTLTSLKRSALSTHNRLSSIKSDAEFVASVSEAFGLPLVANERCGSWYIPPEKKAESVYFKSTDGHTNEWKFSLRRLNLQLLDLVGNRGGCVIVDSTRRGKSMPDALSKTVPIWCCVINHALFADTEAHRLHTQPQAVSASEHAQIENRIKGFVCDFLDICKPDVGLLRSKIDKPLRPIWVTQKSSLPEQPPFFSEFHPVILCTASRRVNGAEGSEGGYVQGAADDHEAWSKGLLPTLFWSNMDQLLNTKEEDLPGLIAQLIRDENRPAATPILIKPTSNLYISSSQDMDISHFDVIINCGPKPLPGQVTEPPKPQGQKHHLWLECQTGKNGSRNLRDQLWRLRILEDWLGPEPTAAKILVCDPTGKDLAVGVVLAILSNYSSPEGVLAFSSRFDDDTKIALRPQPDKRLIKERLSWITTTHPTLSPPRETLKSVNAYLMSTNGEQARQNQKYKSHEGDSSNDRILTFGARKPAKATTHLPPDTHARIFTALRNKGRPWKLSRQLTSKLESHPSGTVQGTATFTLLKTDPPTLLYAEEGEFETTTGLRFTVRRKYIYILRQEDDSSHISVYFSEEGKDVGALFVEMGDLAALGDASSTLTAQNKEQHLCGQDLYSASWRFSQAMLQERSQWGELRSYWMLRYDVKGPKKDYVSETTYT</sequence>
<dbReference type="GO" id="GO:0005737">
    <property type="term" value="C:cytoplasm"/>
    <property type="evidence" value="ECO:0007669"/>
    <property type="project" value="TreeGrafter"/>
</dbReference>
<evidence type="ECO:0000259" key="2">
    <source>
        <dbReference type="Pfam" id="PF17184"/>
    </source>
</evidence>
<accession>A0A6A5VB10</accession>
<dbReference type="Proteomes" id="UP000800036">
    <property type="component" value="Unassembled WGS sequence"/>
</dbReference>
<dbReference type="InterPro" id="IPR033421">
    <property type="entry name" value="Rit1_DUSP-like"/>
</dbReference>
<evidence type="ECO:0000259" key="1">
    <source>
        <dbReference type="Pfam" id="PF04179"/>
    </source>
</evidence>
<keyword evidence="5" id="KW-1185">Reference proteome</keyword>
<evidence type="ECO:0000259" key="3">
    <source>
        <dbReference type="Pfam" id="PF19834"/>
    </source>
</evidence>
<proteinExistence type="predicted"/>
<dbReference type="Pfam" id="PF19834">
    <property type="entry name" value="DUF6314"/>
    <property type="match status" value="1"/>
</dbReference>